<keyword evidence="4 5" id="KW-0472">Membrane</keyword>
<evidence type="ECO:0000256" key="1">
    <source>
        <dbReference type="ARBA" id="ARBA00004141"/>
    </source>
</evidence>
<feature type="transmembrane region" description="Helical" evidence="5">
    <location>
        <begin position="66"/>
        <end position="88"/>
    </location>
</feature>
<dbReference type="InterPro" id="IPR006977">
    <property type="entry name" value="Yip1_dom"/>
</dbReference>
<comment type="subcellular location">
    <subcellularLocation>
        <location evidence="1">Membrane</location>
        <topology evidence="1">Multi-pass membrane protein</topology>
    </subcellularLocation>
</comment>
<evidence type="ECO:0000256" key="5">
    <source>
        <dbReference type="SAM" id="Phobius"/>
    </source>
</evidence>
<feature type="transmembrane region" description="Helical" evidence="5">
    <location>
        <begin position="158"/>
        <end position="183"/>
    </location>
</feature>
<dbReference type="AlphaFoldDB" id="A0A6M4GXZ2"/>
<dbReference type="Pfam" id="PF04893">
    <property type="entry name" value="Yip1"/>
    <property type="match status" value="1"/>
</dbReference>
<name>A0A6M4GXZ2_9PROT</name>
<sequence length="190" mass="20578">MDIVERVQRLLRRPAAEWDVIDTEPHTVPGLFTRYVMPLAAIPPVCAFLGYSVIGISNARLPMSYGVTHFVLSYGLSLFAVYVLALAIDALAEPFGGRENFVQAMKVSAFAPTAAWLAGAFSLVPWVSILSLAGGLYSLYLLYLALPRLMKVPEQQAIGYTTVLMVVALVVTVAATALPYLAIPPSMRGF</sequence>
<evidence type="ECO:0000256" key="2">
    <source>
        <dbReference type="ARBA" id="ARBA00022692"/>
    </source>
</evidence>
<dbReference type="KEGG" id="uru:DSM104443_03236"/>
<gene>
    <name evidence="7" type="primary">yohC</name>
    <name evidence="7" type="ORF">DSM104443_03236</name>
</gene>
<evidence type="ECO:0000259" key="6">
    <source>
        <dbReference type="Pfam" id="PF04893"/>
    </source>
</evidence>
<evidence type="ECO:0000256" key="3">
    <source>
        <dbReference type="ARBA" id="ARBA00022989"/>
    </source>
</evidence>
<dbReference type="GO" id="GO:0016020">
    <property type="term" value="C:membrane"/>
    <property type="evidence" value="ECO:0007669"/>
    <property type="project" value="UniProtKB-SubCell"/>
</dbReference>
<dbReference type="EMBL" id="CP053069">
    <property type="protein sequence ID" value="QJR12151.1"/>
    <property type="molecule type" value="Genomic_DNA"/>
</dbReference>
<evidence type="ECO:0000313" key="7">
    <source>
        <dbReference type="EMBL" id="QJR12151.1"/>
    </source>
</evidence>
<evidence type="ECO:0000313" key="8">
    <source>
        <dbReference type="Proteomes" id="UP000501534"/>
    </source>
</evidence>
<feature type="transmembrane region" description="Helical" evidence="5">
    <location>
        <begin position="123"/>
        <end position="146"/>
    </location>
</feature>
<dbReference type="Proteomes" id="UP000501534">
    <property type="component" value="Chromosome"/>
</dbReference>
<keyword evidence="2 5" id="KW-0812">Transmembrane</keyword>
<feature type="transmembrane region" description="Helical" evidence="5">
    <location>
        <begin position="35"/>
        <end position="54"/>
    </location>
</feature>
<feature type="domain" description="Yip1" evidence="6">
    <location>
        <begin position="10"/>
        <end position="174"/>
    </location>
</feature>
<accession>A0A6M4GXZ2</accession>
<evidence type="ECO:0000256" key="4">
    <source>
        <dbReference type="ARBA" id="ARBA00023136"/>
    </source>
</evidence>
<proteinExistence type="predicted"/>
<protein>
    <submittedName>
        <fullName evidence="7">Inner membrane protein YohC</fullName>
    </submittedName>
</protein>
<dbReference type="RefSeq" id="WP_171094097.1">
    <property type="nucleotide sequence ID" value="NZ_CP053069.1"/>
</dbReference>
<reference evidence="7 8" key="1">
    <citation type="submission" date="2020-04" db="EMBL/GenBank/DDBJ databases">
        <title>Usitatibacter rugosus gen. nov., sp. nov. and Usitatibacter palustris sp. nov., novel members of Usitatibacteraceae fam. nov. within the order Nitrosomonadales isolated from soil.</title>
        <authorList>
            <person name="Huber K.J."/>
            <person name="Neumann-Schaal M."/>
            <person name="Geppert A."/>
            <person name="Luckner M."/>
            <person name="Wanner G."/>
            <person name="Overmann J."/>
        </authorList>
    </citation>
    <scope>NUCLEOTIDE SEQUENCE [LARGE SCALE GENOMIC DNA]</scope>
    <source>
        <strain evidence="7 8">0125_3</strain>
    </source>
</reference>
<organism evidence="7 8">
    <name type="scientific">Usitatibacter rugosus</name>
    <dbReference type="NCBI Taxonomy" id="2732067"/>
    <lineage>
        <taxon>Bacteria</taxon>
        <taxon>Pseudomonadati</taxon>
        <taxon>Pseudomonadota</taxon>
        <taxon>Betaproteobacteria</taxon>
        <taxon>Nitrosomonadales</taxon>
        <taxon>Usitatibacteraceae</taxon>
        <taxon>Usitatibacter</taxon>
    </lineage>
</organism>
<keyword evidence="8" id="KW-1185">Reference proteome</keyword>
<keyword evidence="3 5" id="KW-1133">Transmembrane helix</keyword>